<reference evidence="1 2" key="1">
    <citation type="submission" date="2020-09" db="EMBL/GenBank/DDBJ databases">
        <title>Co-existence of a novel multidrug-resistance efflux pump with carbapenem resistance gene blaVIM-2 in one megaplasmid in Pseudomonas putida.</title>
        <authorList>
            <person name="Peng K."/>
            <person name="Li R."/>
        </authorList>
    </citation>
    <scope>NUCLEOTIDE SEQUENCE [LARGE SCALE GENOMIC DNA]</scope>
    <source>
        <strain evidence="1 2">ZXPA-20</strain>
    </source>
</reference>
<name>A0ABD7BB66_PSEPU</name>
<organism evidence="1 2">
    <name type="scientific">Pseudomonas putida</name>
    <name type="common">Arthrobacter siderocapsulatus</name>
    <dbReference type="NCBI Taxonomy" id="303"/>
    <lineage>
        <taxon>Bacteria</taxon>
        <taxon>Pseudomonadati</taxon>
        <taxon>Pseudomonadota</taxon>
        <taxon>Gammaproteobacteria</taxon>
        <taxon>Pseudomonadales</taxon>
        <taxon>Pseudomonadaceae</taxon>
        <taxon>Pseudomonas</taxon>
    </lineage>
</organism>
<gene>
    <name evidence="1" type="ORF">ID616_27980</name>
</gene>
<evidence type="ECO:0000313" key="1">
    <source>
        <dbReference type="EMBL" id="QOC97829.1"/>
    </source>
</evidence>
<sequence>MAETLQTHAKPLSRRMAQKHSKLRHKFSMVRHENLWASLSLCNNGFPWPPQKSWRLIGVDGKWLLKKRFTSVER</sequence>
<dbReference type="RefSeq" id="WP_132844974.1">
    <property type="nucleotide sequence ID" value="NZ_AP015029.1"/>
</dbReference>
<dbReference type="AlphaFoldDB" id="A0ABD7BB66"/>
<dbReference type="Proteomes" id="UP000516786">
    <property type="component" value="Chromosome"/>
</dbReference>
<accession>A0ABD7BB66</accession>
<evidence type="ECO:0000313" key="2">
    <source>
        <dbReference type="Proteomes" id="UP000516786"/>
    </source>
</evidence>
<protein>
    <submittedName>
        <fullName evidence="1">Uncharacterized protein</fullName>
    </submittedName>
</protein>
<dbReference type="EMBL" id="CP061723">
    <property type="protein sequence ID" value="QOC97829.1"/>
    <property type="molecule type" value="Genomic_DNA"/>
</dbReference>
<proteinExistence type="predicted"/>